<evidence type="ECO:0000256" key="1">
    <source>
        <dbReference type="ARBA" id="ARBA00010088"/>
    </source>
</evidence>
<dbReference type="SUPFAM" id="SSF53474">
    <property type="entry name" value="alpha/beta-Hydrolases"/>
    <property type="match status" value="1"/>
</dbReference>
<evidence type="ECO:0000313" key="5">
    <source>
        <dbReference type="EMBL" id="KAK2592024.1"/>
    </source>
</evidence>
<reference evidence="5" key="1">
    <citation type="submission" date="2023-06" db="EMBL/GenBank/DDBJ databases">
        <title>Conoideocrella luteorostrata (Hypocreales: Clavicipitaceae), a potential biocontrol fungus for elongate hemlock scale in United States Christmas tree production areas.</title>
        <authorList>
            <person name="Barrett H."/>
            <person name="Lovett B."/>
            <person name="Macias A.M."/>
            <person name="Stajich J.E."/>
            <person name="Kasson M.T."/>
        </authorList>
    </citation>
    <scope>NUCLEOTIDE SEQUENCE</scope>
    <source>
        <strain evidence="5">ARSEF 14590</strain>
    </source>
</reference>
<dbReference type="InterPro" id="IPR029058">
    <property type="entry name" value="AB_hydrolase_fold"/>
</dbReference>
<dbReference type="Gene3D" id="3.40.50.1820">
    <property type="entry name" value="alpha/beta hydrolase"/>
    <property type="match status" value="1"/>
</dbReference>
<evidence type="ECO:0000256" key="2">
    <source>
        <dbReference type="ARBA" id="ARBA00022801"/>
    </source>
</evidence>
<dbReference type="PANTHER" id="PTHR43248">
    <property type="entry name" value="2-SUCCINYL-6-HYDROXY-2,4-CYCLOHEXADIENE-1-CARBOXYLATE SYNTHASE"/>
    <property type="match status" value="1"/>
</dbReference>
<dbReference type="Pfam" id="PF00561">
    <property type="entry name" value="Abhydrolase_1"/>
    <property type="match status" value="1"/>
</dbReference>
<dbReference type="InterPro" id="IPR051601">
    <property type="entry name" value="Serine_prot/Carboxylest_S33"/>
</dbReference>
<dbReference type="PANTHER" id="PTHR43248:SF25">
    <property type="entry name" value="AB HYDROLASE-1 DOMAIN-CONTAINING PROTEIN-RELATED"/>
    <property type="match status" value="1"/>
</dbReference>
<dbReference type="Pfam" id="PF08386">
    <property type="entry name" value="Abhydrolase_4"/>
    <property type="match status" value="1"/>
</dbReference>
<comment type="similarity">
    <text evidence="1">Belongs to the peptidase S33 family.</text>
</comment>
<keyword evidence="6" id="KW-1185">Reference proteome</keyword>
<dbReference type="EMBL" id="JASWJB010000294">
    <property type="protein sequence ID" value="KAK2592024.1"/>
    <property type="molecule type" value="Genomic_DNA"/>
</dbReference>
<accession>A0AAJ0CI21</accession>
<dbReference type="Proteomes" id="UP001251528">
    <property type="component" value="Unassembled WGS sequence"/>
</dbReference>
<evidence type="ECO:0000313" key="6">
    <source>
        <dbReference type="Proteomes" id="UP001251528"/>
    </source>
</evidence>
<gene>
    <name evidence="5" type="ORF">QQS21_010295</name>
</gene>
<protein>
    <recommendedName>
        <fullName evidence="7">AB hydrolase-1 domain-containing protein</fullName>
    </recommendedName>
</protein>
<name>A0AAJ0CI21_9HYPO</name>
<comment type="caution">
    <text evidence="5">The sequence shown here is derived from an EMBL/GenBank/DDBJ whole genome shotgun (WGS) entry which is preliminary data.</text>
</comment>
<dbReference type="GO" id="GO:0016787">
    <property type="term" value="F:hydrolase activity"/>
    <property type="evidence" value="ECO:0007669"/>
    <property type="project" value="UniProtKB-KW"/>
</dbReference>
<sequence length="601" mass="67682">MAGTTTVTIGINTPPALHVGGRFLTGEIETPMLSAQYYLRCTFSMDEKGSSFNSSSNSAGIHVILPQNPPKSRLRKWHIFIFTALVLLWFHEPWTHWPSRHKHRGYVHNHEHVRKYPGEHIAWEHCDTNDGLEFECSSLQVPMDHFGSTSPGKTFTLPLIRIRGANATQNILVNPGGPGGSGLNFLNRAGKKLKDTIGEHYHILSFDPRGVNGSQPAALCYPDDETRRKRSPVCADDPLKNSIEAFSWAQNLVQACKETIGEHGLYTNTPQTAADMNSILDAVGQEAMYYWGFSYGSVLGQTYATMFPQRSERVIVDGVVDIFDWYDELISIAAFSDSENALSGYFDECVKAGDGCALSTLADTREKLQKIVMDFVESLREDPAQVYISNRVYGTLDYKTVLNAIFRVLHKPGPQWTILAENLAHLIRGNATAAFLAYKEQDWFAAEMGDHTMTIEFNDAKSGKEHWPQRRQDLVHLLIPYRNESQFIRTLYLEGLYARAAWQVRKTHAFKTQKKVQTKHPLLVLSTTYDPITPLRSAKVARRTFEGSKLVEVKGYGHCSAAVESNCVKERVRAYFVDGVLPKEDVQCDVDAEFKYFQGLE</sequence>
<organism evidence="5 6">
    <name type="scientific">Conoideocrella luteorostrata</name>
    <dbReference type="NCBI Taxonomy" id="1105319"/>
    <lineage>
        <taxon>Eukaryota</taxon>
        <taxon>Fungi</taxon>
        <taxon>Dikarya</taxon>
        <taxon>Ascomycota</taxon>
        <taxon>Pezizomycotina</taxon>
        <taxon>Sordariomycetes</taxon>
        <taxon>Hypocreomycetidae</taxon>
        <taxon>Hypocreales</taxon>
        <taxon>Clavicipitaceae</taxon>
        <taxon>Conoideocrella</taxon>
    </lineage>
</organism>
<evidence type="ECO:0000259" key="4">
    <source>
        <dbReference type="Pfam" id="PF08386"/>
    </source>
</evidence>
<dbReference type="InterPro" id="IPR000073">
    <property type="entry name" value="AB_hydrolase_1"/>
</dbReference>
<proteinExistence type="inferred from homology"/>
<feature type="domain" description="Peptidase S33 tripeptidyl aminopeptidase-like C-terminal" evidence="4">
    <location>
        <begin position="494"/>
        <end position="588"/>
    </location>
</feature>
<keyword evidence="2" id="KW-0378">Hydrolase</keyword>
<dbReference type="AlphaFoldDB" id="A0AAJ0CI21"/>
<evidence type="ECO:0008006" key="7">
    <source>
        <dbReference type="Google" id="ProtNLM"/>
    </source>
</evidence>
<evidence type="ECO:0000259" key="3">
    <source>
        <dbReference type="Pfam" id="PF00561"/>
    </source>
</evidence>
<feature type="domain" description="AB hydrolase-1" evidence="3">
    <location>
        <begin position="171"/>
        <end position="319"/>
    </location>
</feature>
<dbReference type="InterPro" id="IPR013595">
    <property type="entry name" value="Pept_S33_TAP-like_C"/>
</dbReference>